<evidence type="ECO:0000313" key="1">
    <source>
        <dbReference type="EMBL" id="MBL3675686.1"/>
    </source>
</evidence>
<sequence length="62" mass="7202">DTDALERYLGFASSGEAVLARFFASVWCRSNDDFDFDVLDVGRLDYEQRQIISDWVLNPIWP</sequence>
<organism evidence="1 2">
    <name type="scientific">Paracoccus aerius</name>
    <dbReference type="NCBI Taxonomy" id="1915382"/>
    <lineage>
        <taxon>Bacteria</taxon>
        <taxon>Pseudomonadati</taxon>
        <taxon>Pseudomonadota</taxon>
        <taxon>Alphaproteobacteria</taxon>
        <taxon>Rhodobacterales</taxon>
        <taxon>Paracoccaceae</taxon>
        <taxon>Paracoccus</taxon>
    </lineage>
</organism>
<gene>
    <name evidence="1" type="ORF">JL111_19660</name>
</gene>
<evidence type="ECO:0000313" key="2">
    <source>
        <dbReference type="Proteomes" id="UP000644749"/>
    </source>
</evidence>
<dbReference type="RefSeq" id="WP_202380350.1">
    <property type="nucleotide sequence ID" value="NZ_JAESHT010000040.1"/>
</dbReference>
<accession>A0ABS1SDV3</accession>
<reference evidence="1 2" key="1">
    <citation type="submission" date="2021-01" db="EMBL/GenBank/DDBJ databases">
        <title>011410 draft genome.</title>
        <authorList>
            <person name="Lang L."/>
        </authorList>
    </citation>
    <scope>NUCLEOTIDE SEQUENCE [LARGE SCALE GENOMIC DNA]</scope>
    <source>
        <strain evidence="1 2">KCTC 42845</strain>
    </source>
</reference>
<name>A0ABS1SDV3_9RHOB</name>
<keyword evidence="2" id="KW-1185">Reference proteome</keyword>
<comment type="caution">
    <text evidence="1">The sequence shown here is derived from an EMBL/GenBank/DDBJ whole genome shotgun (WGS) entry which is preliminary data.</text>
</comment>
<dbReference type="EMBL" id="JAESHT010000040">
    <property type="protein sequence ID" value="MBL3675686.1"/>
    <property type="molecule type" value="Genomic_DNA"/>
</dbReference>
<proteinExistence type="predicted"/>
<protein>
    <submittedName>
        <fullName evidence="1">Uncharacterized protein</fullName>
    </submittedName>
</protein>
<feature type="non-terminal residue" evidence="1">
    <location>
        <position position="1"/>
    </location>
</feature>
<dbReference type="Proteomes" id="UP000644749">
    <property type="component" value="Unassembled WGS sequence"/>
</dbReference>